<dbReference type="Gene3D" id="3.40.50.1700">
    <property type="entry name" value="Glycoside hydrolase family 3 C-terminal domain"/>
    <property type="match status" value="1"/>
</dbReference>
<feature type="chain" id="PRO_5035825571" description="beta-glucosidase" evidence="10">
    <location>
        <begin position="18"/>
        <end position="788"/>
    </location>
</feature>
<dbReference type="Pfam" id="PF01915">
    <property type="entry name" value="Glyco_hydro_3_C"/>
    <property type="match status" value="1"/>
</dbReference>
<dbReference type="OrthoDB" id="2123594at2759"/>
<dbReference type="EC" id="3.2.1.21" evidence="3"/>
<dbReference type="InterPro" id="IPR026891">
    <property type="entry name" value="Fn3-like"/>
</dbReference>
<dbReference type="PANTHER" id="PTHR30620">
    <property type="entry name" value="PERIPLASMIC BETA-GLUCOSIDASE-RELATED"/>
    <property type="match status" value="1"/>
</dbReference>
<dbReference type="EMBL" id="QGMF01000024">
    <property type="protein sequence ID" value="TVY21192.1"/>
    <property type="molecule type" value="Genomic_DNA"/>
</dbReference>
<dbReference type="InterPro" id="IPR013783">
    <property type="entry name" value="Ig-like_fold"/>
</dbReference>
<comment type="similarity">
    <text evidence="2">Belongs to the glycosyl hydrolase 3 family.</text>
</comment>
<evidence type="ECO:0000256" key="10">
    <source>
        <dbReference type="SAM" id="SignalP"/>
    </source>
</evidence>
<evidence type="ECO:0000256" key="1">
    <source>
        <dbReference type="ARBA" id="ARBA00000448"/>
    </source>
</evidence>
<evidence type="ECO:0000256" key="9">
    <source>
        <dbReference type="ARBA" id="ARBA00023326"/>
    </source>
</evidence>
<evidence type="ECO:0000256" key="8">
    <source>
        <dbReference type="ARBA" id="ARBA00023295"/>
    </source>
</evidence>
<dbReference type="InterPro" id="IPR051915">
    <property type="entry name" value="Cellulose_Degrad_GH3"/>
</dbReference>
<keyword evidence="5" id="KW-0378">Hydrolase</keyword>
<keyword evidence="6" id="KW-0325">Glycoprotein</keyword>
<evidence type="ECO:0000256" key="3">
    <source>
        <dbReference type="ARBA" id="ARBA00012744"/>
    </source>
</evidence>
<evidence type="ECO:0000256" key="5">
    <source>
        <dbReference type="ARBA" id="ARBA00022801"/>
    </source>
</evidence>
<feature type="domain" description="Fibronectin type III-like" evidence="11">
    <location>
        <begin position="707"/>
        <end position="776"/>
    </location>
</feature>
<dbReference type="FunFam" id="2.60.40.10:FF:000495">
    <property type="entry name" value="Periplasmic beta-glucosidase"/>
    <property type="match status" value="1"/>
</dbReference>
<keyword evidence="9" id="KW-0624">Polysaccharide degradation</keyword>
<evidence type="ECO:0000313" key="12">
    <source>
        <dbReference type="EMBL" id="TVY21192.1"/>
    </source>
</evidence>
<dbReference type="InterPro" id="IPR036881">
    <property type="entry name" value="Glyco_hydro_3_C_sf"/>
</dbReference>
<sequence length="788" mass="84753">MKFLLAASMLLLRAAYAANNSSIPLYKNPHASVEARIADLLPRMTLADKTAQLVQGDISNWINTTTNAFNASGLQFNMENRAGQFYVGYPVPQQWISEGVRIGQEYLVHNTTLGIPALVQSEGIHGFLIGNATIFNSPIAYACSWNPDLVEKMAAAIAQESLALGVNQLFAPLGDLARELRYGRVEETFGEDGYLAGEIGYSFVKGMQGGNVSATVKHFAAFGTPEQGLNTGPVHGGERELRTTYLPSYKRQIIDAGAYSIMSAYHSYDGVALVANHHILTDILRDEWGYKYWVTSDAGATDRLCDAFKMCESSPLDKEAITLYALPAGNDVEMGGGSYSFENIPDLVASGKLNIDVVDTAVSRLLRAKFEMGLFENPYLAAPANKTSSLIHTPKNVALARQLDAESIVLLENYNQTLPLSKTANIAVIGPMAHEFMNYGDYVVNGSQYRGVTPLDGIKSAGNGSITYAQGCERWSNDQSGFAEAVAAASAADVAVVVVGTWSVGILSSYSSQLLTPFQRDQNQLWQGLNATTGEHVDVASLNLVGAMPHLVQAIINTGKPTVVVFSSGKPITEPWISSSASALVQQFYPSEEGGNALADVLFGDVNPSGKLSVGFPYDVGTTPIYYDYLNSGRPVDAGEITANGTLVFGHQYVLNSPLPLYSFGYGLSYSSFQYSNVTLSKSTASASDTITASVQVTNNSTRDGTEVVQLYVKDLISSVVVPNLQLKGFSKVEIAACKTETVNIDVYIQDLGLWDINLKYVVEPGDFVVWIGSSSADLRGNATFTVA</sequence>
<dbReference type="Pfam" id="PF00933">
    <property type="entry name" value="Glyco_hydro_3"/>
    <property type="match status" value="1"/>
</dbReference>
<evidence type="ECO:0000259" key="11">
    <source>
        <dbReference type="SMART" id="SM01217"/>
    </source>
</evidence>
<dbReference type="InterPro" id="IPR001764">
    <property type="entry name" value="Glyco_hydro_3_N"/>
</dbReference>
<evidence type="ECO:0000313" key="13">
    <source>
        <dbReference type="Proteomes" id="UP000469559"/>
    </source>
</evidence>
<dbReference type="Pfam" id="PF14310">
    <property type="entry name" value="Fn3-like"/>
    <property type="match status" value="1"/>
</dbReference>
<proteinExistence type="inferred from homology"/>
<evidence type="ECO:0000256" key="2">
    <source>
        <dbReference type="ARBA" id="ARBA00005336"/>
    </source>
</evidence>
<evidence type="ECO:0000256" key="7">
    <source>
        <dbReference type="ARBA" id="ARBA00023277"/>
    </source>
</evidence>
<dbReference type="FunFam" id="3.20.20.300:FF:000007">
    <property type="entry name" value="Lysosomal beta glucosidase"/>
    <property type="match status" value="1"/>
</dbReference>
<comment type="catalytic activity">
    <reaction evidence="1">
        <text>Hydrolysis of terminal, non-reducing beta-D-glucosyl residues with release of beta-D-glucose.</text>
        <dbReference type="EC" id="3.2.1.21"/>
    </reaction>
</comment>
<evidence type="ECO:0000256" key="4">
    <source>
        <dbReference type="ARBA" id="ARBA00022729"/>
    </source>
</evidence>
<dbReference type="InterPro" id="IPR017853">
    <property type="entry name" value="GH"/>
</dbReference>
<dbReference type="Gene3D" id="2.60.40.10">
    <property type="entry name" value="Immunoglobulins"/>
    <property type="match status" value="1"/>
</dbReference>
<name>A0A8T9BTA8_9HELO</name>
<keyword evidence="4 10" id="KW-0732">Signal</keyword>
<dbReference type="GO" id="GO:0009251">
    <property type="term" value="P:glucan catabolic process"/>
    <property type="evidence" value="ECO:0007669"/>
    <property type="project" value="TreeGrafter"/>
</dbReference>
<dbReference type="PRINTS" id="PR00133">
    <property type="entry name" value="GLHYDRLASE3"/>
</dbReference>
<dbReference type="Proteomes" id="UP000469559">
    <property type="component" value="Unassembled WGS sequence"/>
</dbReference>
<dbReference type="InterPro" id="IPR036962">
    <property type="entry name" value="Glyco_hydro_3_N_sf"/>
</dbReference>
<keyword evidence="8" id="KW-0326">Glycosidase</keyword>
<keyword evidence="13" id="KW-1185">Reference proteome</keyword>
<dbReference type="AlphaFoldDB" id="A0A8T9BTA8"/>
<dbReference type="GO" id="GO:0008422">
    <property type="term" value="F:beta-glucosidase activity"/>
    <property type="evidence" value="ECO:0007669"/>
    <property type="project" value="UniProtKB-EC"/>
</dbReference>
<dbReference type="SUPFAM" id="SSF51445">
    <property type="entry name" value="(Trans)glycosidases"/>
    <property type="match status" value="1"/>
</dbReference>
<dbReference type="SUPFAM" id="SSF52279">
    <property type="entry name" value="Beta-D-glucan exohydrolase, C-terminal domain"/>
    <property type="match status" value="1"/>
</dbReference>
<feature type="signal peptide" evidence="10">
    <location>
        <begin position="1"/>
        <end position="17"/>
    </location>
</feature>
<dbReference type="FunFam" id="3.40.50.1700:FF:000009">
    <property type="entry name" value="Periplasmic beta-glucosidase"/>
    <property type="match status" value="1"/>
</dbReference>
<organism evidence="12 13">
    <name type="scientific">Lachnellula arida</name>
    <dbReference type="NCBI Taxonomy" id="1316785"/>
    <lineage>
        <taxon>Eukaryota</taxon>
        <taxon>Fungi</taxon>
        <taxon>Dikarya</taxon>
        <taxon>Ascomycota</taxon>
        <taxon>Pezizomycotina</taxon>
        <taxon>Leotiomycetes</taxon>
        <taxon>Helotiales</taxon>
        <taxon>Lachnaceae</taxon>
        <taxon>Lachnellula</taxon>
    </lineage>
</organism>
<dbReference type="Gene3D" id="3.20.20.300">
    <property type="entry name" value="Glycoside hydrolase, family 3, N-terminal domain"/>
    <property type="match status" value="1"/>
</dbReference>
<protein>
    <recommendedName>
        <fullName evidence="3">beta-glucosidase</fullName>
        <ecNumber evidence="3">3.2.1.21</ecNumber>
    </recommendedName>
</protein>
<dbReference type="SMART" id="SM01217">
    <property type="entry name" value="Fn3_like"/>
    <property type="match status" value="1"/>
</dbReference>
<comment type="caution">
    <text evidence="12">The sequence shown here is derived from an EMBL/GenBank/DDBJ whole genome shotgun (WGS) entry which is preliminary data.</text>
</comment>
<dbReference type="InterPro" id="IPR002772">
    <property type="entry name" value="Glyco_hydro_3_C"/>
</dbReference>
<keyword evidence="7" id="KW-0119">Carbohydrate metabolism</keyword>
<gene>
    <name evidence="12" type="primary">bglX_0</name>
    <name evidence="12" type="ORF">LARI1_G001505</name>
</gene>
<accession>A0A8T9BTA8</accession>
<dbReference type="PANTHER" id="PTHR30620:SF117">
    <property type="entry name" value="BETA-1,4-XYLOSIDASE (EUROFUNG)"/>
    <property type="match status" value="1"/>
</dbReference>
<reference evidence="12 13" key="1">
    <citation type="submission" date="2018-05" db="EMBL/GenBank/DDBJ databases">
        <title>Whole genome sequencing for identification of molecular markers to develop diagnostic detection tools for the regulated plant pathogen Lachnellula willkommii.</title>
        <authorList>
            <person name="Giroux E."/>
            <person name="Bilodeau G."/>
        </authorList>
    </citation>
    <scope>NUCLEOTIDE SEQUENCE [LARGE SCALE GENOMIC DNA]</scope>
    <source>
        <strain evidence="12 13">CBS 203.66</strain>
    </source>
</reference>
<evidence type="ECO:0000256" key="6">
    <source>
        <dbReference type="ARBA" id="ARBA00023180"/>
    </source>
</evidence>